<evidence type="ECO:0000259" key="10">
    <source>
        <dbReference type="Pfam" id="PF00535"/>
    </source>
</evidence>
<comment type="function">
    <text evidence="6">Catalyzes the glycosylation of 4,4'-diaponeurosporenoate, i.e. the esterification of glucose at the C1'' position with the carboxyl group of 4,4'-diaponeurosporenic acid, to form glycosyl-4,4'-diaponeurosporenoate. This is a step in the biosynthesis of staphyloxanthin, an orange pigment present in most staphylococci strains.</text>
</comment>
<keyword evidence="11" id="KW-0378">Hydrolase</keyword>
<dbReference type="Proteomes" id="UP001317779">
    <property type="component" value="Chromosome"/>
</dbReference>
<evidence type="ECO:0000256" key="3">
    <source>
        <dbReference type="ARBA" id="ARBA00022676"/>
    </source>
</evidence>
<keyword evidence="3" id="KW-0328">Glycosyltransferase</keyword>
<dbReference type="PANTHER" id="PTHR43646:SF2">
    <property type="entry name" value="GLYCOSYLTRANSFERASE 2-LIKE DOMAIN-CONTAINING PROTEIN"/>
    <property type="match status" value="1"/>
</dbReference>
<dbReference type="GO" id="GO:0016787">
    <property type="term" value="F:hydrolase activity"/>
    <property type="evidence" value="ECO:0007669"/>
    <property type="project" value="UniProtKB-KW"/>
</dbReference>
<evidence type="ECO:0000256" key="5">
    <source>
        <dbReference type="ARBA" id="ARBA00023136"/>
    </source>
</evidence>
<reference evidence="11 12" key="1">
    <citation type="submission" date="2022-12" db="EMBL/GenBank/DDBJ databases">
        <title>Microbacterium terricola strain KV-448 chromosome, complete genome.</title>
        <authorList>
            <person name="Oshima T."/>
            <person name="Moriya T."/>
            <person name="Bessho Y."/>
        </authorList>
    </citation>
    <scope>NUCLEOTIDE SEQUENCE [LARGE SCALE GENOMIC DNA]</scope>
    <source>
        <strain evidence="11 12">KV-448</strain>
    </source>
</reference>
<evidence type="ECO:0000313" key="11">
    <source>
        <dbReference type="EMBL" id="BDV31229.1"/>
    </source>
</evidence>
<dbReference type="SUPFAM" id="SSF53448">
    <property type="entry name" value="Nucleotide-diphospho-sugar transferases"/>
    <property type="match status" value="1"/>
</dbReference>
<evidence type="ECO:0000256" key="4">
    <source>
        <dbReference type="ARBA" id="ARBA00022679"/>
    </source>
</evidence>
<evidence type="ECO:0000313" key="12">
    <source>
        <dbReference type="Proteomes" id="UP001317779"/>
    </source>
</evidence>
<evidence type="ECO:0000256" key="9">
    <source>
        <dbReference type="ARBA" id="ARBA00040345"/>
    </source>
</evidence>
<dbReference type="RefSeq" id="WP_263798183.1">
    <property type="nucleotide sequence ID" value="NZ_AP027141.1"/>
</dbReference>
<proteinExistence type="inferred from homology"/>
<evidence type="ECO:0000256" key="2">
    <source>
        <dbReference type="ARBA" id="ARBA00022475"/>
    </source>
</evidence>
<dbReference type="Gene3D" id="3.90.550.10">
    <property type="entry name" value="Spore Coat Polysaccharide Biosynthesis Protein SpsA, Chain A"/>
    <property type="match status" value="1"/>
</dbReference>
<name>A0ABM8E056_9MICO</name>
<evidence type="ECO:0000256" key="1">
    <source>
        <dbReference type="ARBA" id="ARBA00004236"/>
    </source>
</evidence>
<dbReference type="Pfam" id="PF00535">
    <property type="entry name" value="Glycos_transf_2"/>
    <property type="match status" value="1"/>
</dbReference>
<dbReference type="InterPro" id="IPR029044">
    <property type="entry name" value="Nucleotide-diphossugar_trans"/>
</dbReference>
<gene>
    <name evidence="11" type="ORF">Microterr_18890</name>
</gene>
<dbReference type="CDD" id="cd00761">
    <property type="entry name" value="Glyco_tranf_GTA_type"/>
    <property type="match status" value="1"/>
</dbReference>
<protein>
    <recommendedName>
        <fullName evidence="9">4,4'-diaponeurosporenoate glycosyltransferase</fullName>
    </recommendedName>
</protein>
<keyword evidence="4" id="KW-0808">Transferase</keyword>
<accession>A0ABM8E056</accession>
<evidence type="ECO:0000256" key="6">
    <source>
        <dbReference type="ARBA" id="ARBA00037281"/>
    </source>
</evidence>
<keyword evidence="2" id="KW-1003">Cell membrane</keyword>
<keyword evidence="5" id="KW-0472">Membrane</keyword>
<feature type="domain" description="Glycosyltransferase 2-like" evidence="10">
    <location>
        <begin position="5"/>
        <end position="126"/>
    </location>
</feature>
<comment type="pathway">
    <text evidence="7">Carotenoid biosynthesis; staphyloxanthin biosynthesis; staphyloxanthin from farnesyl diphosphate: step 4/5.</text>
</comment>
<evidence type="ECO:0000256" key="8">
    <source>
        <dbReference type="ARBA" id="ARBA00038120"/>
    </source>
</evidence>
<organism evidence="11 12">
    <name type="scientific">Microbacterium terricola</name>
    <dbReference type="NCBI Taxonomy" id="344163"/>
    <lineage>
        <taxon>Bacteria</taxon>
        <taxon>Bacillati</taxon>
        <taxon>Actinomycetota</taxon>
        <taxon>Actinomycetes</taxon>
        <taxon>Micrococcales</taxon>
        <taxon>Microbacteriaceae</taxon>
        <taxon>Microbacterium</taxon>
    </lineage>
</organism>
<sequence length="255" mass="27200">MPALSVVIPSYNDAAMLRSCLDALAVQTRAVDEIVVVDNGSTDATAAVARAAGARVVTESIRGVLPATAAGFDAARGDLLARLDADSVPPPDWAARVVAAFEDDRGLDALSGPGAFYGGSPLTHWVAEHLYIGAYRVVVGGIMGHPVLYGSNLALRADTWRDVRTRVHRTMADVHDDFDICMNLEPGTNIRFDMDLVVGVSARPFATFAGFGRRVRVGLSTLALNAREESLISRRSAWRRAARGPQLEPDVSTSS</sequence>
<comment type="similarity">
    <text evidence="8">Belongs to the glycosyltransferase 2 family. CrtQ subfamily.</text>
</comment>
<dbReference type="EMBL" id="AP027141">
    <property type="protein sequence ID" value="BDV31229.1"/>
    <property type="molecule type" value="Genomic_DNA"/>
</dbReference>
<dbReference type="PANTHER" id="PTHR43646">
    <property type="entry name" value="GLYCOSYLTRANSFERASE"/>
    <property type="match status" value="1"/>
</dbReference>
<dbReference type="InterPro" id="IPR001173">
    <property type="entry name" value="Glyco_trans_2-like"/>
</dbReference>
<comment type="subcellular location">
    <subcellularLocation>
        <location evidence="1">Cell membrane</location>
    </subcellularLocation>
</comment>
<evidence type="ECO:0000256" key="7">
    <source>
        <dbReference type="ARBA" id="ARBA00037904"/>
    </source>
</evidence>
<keyword evidence="12" id="KW-1185">Reference proteome</keyword>